<comment type="caution">
    <text evidence="4">The sequence shown here is derived from an EMBL/GenBank/DDBJ whole genome shotgun (WGS) entry which is preliminary data.</text>
</comment>
<feature type="region of interest" description="Disordered" evidence="2">
    <location>
        <begin position="165"/>
        <end position="187"/>
    </location>
</feature>
<dbReference type="CDD" id="cd00305">
    <property type="entry name" value="Cu-Zn_Superoxide_Dismutase"/>
    <property type="match status" value="1"/>
</dbReference>
<dbReference type="EMBL" id="JACXAI010000002">
    <property type="protein sequence ID" value="MBD1379008.1"/>
    <property type="molecule type" value="Genomic_DNA"/>
</dbReference>
<reference evidence="4" key="1">
    <citation type="submission" date="2020-09" db="EMBL/GenBank/DDBJ databases">
        <title>A novel bacterium of genus Bacillus, isolated from South China Sea.</title>
        <authorList>
            <person name="Huang H."/>
            <person name="Mo K."/>
            <person name="Hu Y."/>
        </authorList>
    </citation>
    <scope>NUCLEOTIDE SEQUENCE</scope>
    <source>
        <strain evidence="4">IB182487</strain>
    </source>
</reference>
<evidence type="ECO:0000256" key="2">
    <source>
        <dbReference type="SAM" id="MobiDB-lite"/>
    </source>
</evidence>
<dbReference type="InterPro" id="IPR001424">
    <property type="entry name" value="SOD_Cu_Zn_dom"/>
</dbReference>
<dbReference type="InterPro" id="IPR036423">
    <property type="entry name" value="SOD-like_Cu/Zn_dom_sf"/>
</dbReference>
<keyword evidence="5" id="KW-1185">Reference proteome</keyword>
<comment type="similarity">
    <text evidence="1">Belongs to the Cu-Zn superoxide dismutase family.</text>
</comment>
<dbReference type="AlphaFoldDB" id="A0A926RUW3"/>
<sequence>MIIPVLSLLLFIAGCNVDEEESASSGEKDSIAAVEQTVDTLEVKMMNENGRIVGKAIMNEINEGVLIEIQLQNVSPGKKAIHIHENASCVKPSFESAGAHFNPYNKEHGFKNPHGPHAGDLPNIEIGADGKIDVVLTADQVTLQIGKENSLLDMNGSALIVHENSDDYSTDPSGNSGERLICGEISG</sequence>
<feature type="domain" description="Superoxide dismutase copper/zinc binding" evidence="3">
    <location>
        <begin position="54"/>
        <end position="185"/>
    </location>
</feature>
<dbReference type="GO" id="GO:0005507">
    <property type="term" value="F:copper ion binding"/>
    <property type="evidence" value="ECO:0007669"/>
    <property type="project" value="InterPro"/>
</dbReference>
<gene>
    <name evidence="4" type="ORF">IC621_02085</name>
</gene>
<dbReference type="Pfam" id="PF00080">
    <property type="entry name" value="Sod_Cu"/>
    <property type="match status" value="1"/>
</dbReference>
<dbReference type="SUPFAM" id="SSF49329">
    <property type="entry name" value="Cu,Zn superoxide dismutase-like"/>
    <property type="match status" value="1"/>
</dbReference>
<evidence type="ECO:0000313" key="5">
    <source>
        <dbReference type="Proteomes" id="UP000626844"/>
    </source>
</evidence>
<dbReference type="Gene3D" id="2.60.40.200">
    <property type="entry name" value="Superoxide dismutase, copper/zinc binding domain"/>
    <property type="match status" value="1"/>
</dbReference>
<organism evidence="4 5">
    <name type="scientific">Metabacillus arenae</name>
    <dbReference type="NCBI Taxonomy" id="2771434"/>
    <lineage>
        <taxon>Bacteria</taxon>
        <taxon>Bacillati</taxon>
        <taxon>Bacillota</taxon>
        <taxon>Bacilli</taxon>
        <taxon>Bacillales</taxon>
        <taxon>Bacillaceae</taxon>
        <taxon>Metabacillus</taxon>
    </lineage>
</organism>
<accession>A0A926RUW3</accession>
<protein>
    <submittedName>
        <fullName evidence="4">Superoxide dismutase family protein</fullName>
    </submittedName>
</protein>
<dbReference type="PANTHER" id="PTHR10003">
    <property type="entry name" value="SUPEROXIDE DISMUTASE CU-ZN -RELATED"/>
    <property type="match status" value="1"/>
</dbReference>
<dbReference type="GO" id="GO:0006801">
    <property type="term" value="P:superoxide metabolic process"/>
    <property type="evidence" value="ECO:0007669"/>
    <property type="project" value="InterPro"/>
</dbReference>
<evidence type="ECO:0000259" key="3">
    <source>
        <dbReference type="Pfam" id="PF00080"/>
    </source>
</evidence>
<proteinExistence type="inferred from homology"/>
<evidence type="ECO:0000256" key="1">
    <source>
        <dbReference type="ARBA" id="ARBA00010457"/>
    </source>
</evidence>
<dbReference type="InterPro" id="IPR024134">
    <property type="entry name" value="SOD_Cu/Zn_/chaperone"/>
</dbReference>
<evidence type="ECO:0000313" key="4">
    <source>
        <dbReference type="EMBL" id="MBD1379008.1"/>
    </source>
</evidence>
<dbReference type="Proteomes" id="UP000626844">
    <property type="component" value="Unassembled WGS sequence"/>
</dbReference>
<name>A0A926RUW3_9BACI</name>